<feature type="transmembrane region" description="Helical" evidence="6">
    <location>
        <begin position="324"/>
        <end position="348"/>
    </location>
</feature>
<feature type="transmembrane region" description="Helical" evidence="6">
    <location>
        <begin position="211"/>
        <end position="232"/>
    </location>
</feature>
<feature type="transmembrane region" description="Helical" evidence="6">
    <location>
        <begin position="56"/>
        <end position="82"/>
    </location>
</feature>
<evidence type="ECO:0000256" key="2">
    <source>
        <dbReference type="ARBA" id="ARBA00022692"/>
    </source>
</evidence>
<feature type="transmembrane region" description="Helical" evidence="6">
    <location>
        <begin position="360"/>
        <end position="381"/>
    </location>
</feature>
<dbReference type="GO" id="GO:0000329">
    <property type="term" value="C:fungal-type vacuole membrane"/>
    <property type="evidence" value="ECO:0007669"/>
    <property type="project" value="TreeGrafter"/>
</dbReference>
<protein>
    <recommendedName>
        <fullName evidence="7">Major facilitator superfamily (MFS) profile domain-containing protein</fullName>
    </recommendedName>
</protein>
<dbReference type="GeneID" id="83196651"/>
<comment type="caution">
    <text evidence="8">The sequence shown here is derived from an EMBL/GenBank/DDBJ whole genome shotgun (WGS) entry which is preliminary data.</text>
</comment>
<feature type="transmembrane region" description="Helical" evidence="6">
    <location>
        <begin position="253"/>
        <end position="272"/>
    </location>
</feature>
<proteinExistence type="predicted"/>
<feature type="transmembrane region" description="Helical" evidence="6">
    <location>
        <begin position="124"/>
        <end position="147"/>
    </location>
</feature>
<feature type="transmembrane region" description="Helical" evidence="6">
    <location>
        <begin position="185"/>
        <end position="205"/>
    </location>
</feature>
<comment type="subcellular location">
    <subcellularLocation>
        <location evidence="1">Membrane</location>
        <topology evidence="1">Multi-pass membrane protein</topology>
    </subcellularLocation>
</comment>
<feature type="region of interest" description="Disordered" evidence="5">
    <location>
        <begin position="1"/>
        <end position="41"/>
    </location>
</feature>
<reference evidence="8" key="1">
    <citation type="submission" date="2022-11" db="EMBL/GenBank/DDBJ databases">
        <authorList>
            <person name="Petersen C."/>
        </authorList>
    </citation>
    <scope>NUCLEOTIDE SEQUENCE</scope>
    <source>
        <strain evidence="8">IBT 19713</strain>
    </source>
</reference>
<dbReference type="AlphaFoldDB" id="A0A9W9TYX8"/>
<sequence length="550" mass="58413">MASTTKYGTGNGTDPSETEPVDAISHQSSADEESPLIPNNGSLDTKPAQAIPLTGVWTIIAVLLLGEFISNADATLVIAAAGRISSQFNRLRDASWLSTGYTLGVCAAQPMYGKLADIFGRKPMLLIAYFFFAVGCIICGLGSQMWVVILGRAISGIGGAGTMTISSVIITDIVPKREVAAWRAYVNIAMTLGRSVGGPLGGFLIDTIGWRWLFLLQAPVVALAAFLVVLLLKVEQHRPPTTLKDVRTQLQRVDFLGTALLGGGIIALTGLADQGGKAFRWASWVTLALGGAGLLLIAGFVFVESYIAPEPIFNLRILRRSNVAISYLLSTCQVTAQLGIMFSIPLYFQVTQRASTTAAGVHLVPAVAGNAIGGLIAGLFIRKTGSYRTLLVLAGLIASVTYVLLYFRWNGHTGFWESLYIIPGGMGTGMASASAFIAMTAALAPGEVAMATAGYMLLLSFAMTAGVTSSNAVLGLEFQRQLRENLHGPGSETIIQRATADTNYIAHLEGRLREIVVSCYLSGLKHTYLVSLGCSLAAAFFGLFIRHHQL</sequence>
<organism evidence="8 9">
    <name type="scientific">Penicillium chermesinum</name>
    <dbReference type="NCBI Taxonomy" id="63820"/>
    <lineage>
        <taxon>Eukaryota</taxon>
        <taxon>Fungi</taxon>
        <taxon>Dikarya</taxon>
        <taxon>Ascomycota</taxon>
        <taxon>Pezizomycotina</taxon>
        <taxon>Eurotiomycetes</taxon>
        <taxon>Eurotiomycetidae</taxon>
        <taxon>Eurotiales</taxon>
        <taxon>Aspergillaceae</taxon>
        <taxon>Penicillium</taxon>
    </lineage>
</organism>
<gene>
    <name evidence="8" type="ORF">N7468_000051</name>
</gene>
<dbReference type="GO" id="GO:0015174">
    <property type="term" value="F:basic amino acid transmembrane transporter activity"/>
    <property type="evidence" value="ECO:0007669"/>
    <property type="project" value="TreeGrafter"/>
</dbReference>
<feature type="domain" description="Major facilitator superfamily (MFS) profile" evidence="7">
    <location>
        <begin position="59"/>
        <end position="550"/>
    </location>
</feature>
<dbReference type="Pfam" id="PF07690">
    <property type="entry name" value="MFS_1"/>
    <property type="match status" value="1"/>
</dbReference>
<feature type="transmembrane region" description="Helical" evidence="6">
    <location>
        <begin position="153"/>
        <end position="173"/>
    </location>
</feature>
<evidence type="ECO:0000256" key="1">
    <source>
        <dbReference type="ARBA" id="ARBA00004141"/>
    </source>
</evidence>
<dbReference type="RefSeq" id="XP_058335379.1">
    <property type="nucleotide sequence ID" value="XM_058469348.1"/>
</dbReference>
<dbReference type="InterPro" id="IPR020846">
    <property type="entry name" value="MFS_dom"/>
</dbReference>
<evidence type="ECO:0000256" key="5">
    <source>
        <dbReference type="SAM" id="MobiDB-lite"/>
    </source>
</evidence>
<dbReference type="InterPro" id="IPR011701">
    <property type="entry name" value="MFS"/>
</dbReference>
<name>A0A9W9TYX8_9EURO</name>
<evidence type="ECO:0000256" key="6">
    <source>
        <dbReference type="SAM" id="Phobius"/>
    </source>
</evidence>
<reference evidence="8" key="2">
    <citation type="journal article" date="2023" name="IMA Fungus">
        <title>Comparative genomic study of the Penicillium genus elucidates a diverse pangenome and 15 lateral gene transfer events.</title>
        <authorList>
            <person name="Petersen C."/>
            <person name="Sorensen T."/>
            <person name="Nielsen M.R."/>
            <person name="Sondergaard T.E."/>
            <person name="Sorensen J.L."/>
            <person name="Fitzpatrick D.A."/>
            <person name="Frisvad J.C."/>
            <person name="Nielsen K.L."/>
        </authorList>
    </citation>
    <scope>NUCLEOTIDE SEQUENCE</scope>
    <source>
        <strain evidence="8">IBT 19713</strain>
    </source>
</reference>
<accession>A0A9W9TYX8</accession>
<feature type="transmembrane region" description="Helical" evidence="6">
    <location>
        <begin position="421"/>
        <end position="443"/>
    </location>
</feature>
<dbReference type="PROSITE" id="PS50850">
    <property type="entry name" value="MFS"/>
    <property type="match status" value="1"/>
</dbReference>
<keyword evidence="3 6" id="KW-1133">Transmembrane helix</keyword>
<feature type="compositionally biased region" description="Polar residues" evidence="5">
    <location>
        <begin position="1"/>
        <end position="15"/>
    </location>
</feature>
<feature type="transmembrane region" description="Helical" evidence="6">
    <location>
        <begin position="528"/>
        <end position="545"/>
    </location>
</feature>
<feature type="transmembrane region" description="Helical" evidence="6">
    <location>
        <begin position="390"/>
        <end position="409"/>
    </location>
</feature>
<dbReference type="InterPro" id="IPR036259">
    <property type="entry name" value="MFS_trans_sf"/>
</dbReference>
<keyword evidence="4 6" id="KW-0472">Membrane</keyword>
<keyword evidence="9" id="KW-1185">Reference proteome</keyword>
<evidence type="ECO:0000313" key="9">
    <source>
        <dbReference type="Proteomes" id="UP001150941"/>
    </source>
</evidence>
<evidence type="ECO:0000256" key="3">
    <source>
        <dbReference type="ARBA" id="ARBA00022989"/>
    </source>
</evidence>
<dbReference type="Gene3D" id="1.20.1720.10">
    <property type="entry name" value="Multidrug resistance protein D"/>
    <property type="match status" value="1"/>
</dbReference>
<dbReference type="SUPFAM" id="SSF103473">
    <property type="entry name" value="MFS general substrate transporter"/>
    <property type="match status" value="1"/>
</dbReference>
<keyword evidence="2 6" id="KW-0812">Transmembrane</keyword>
<evidence type="ECO:0000313" key="8">
    <source>
        <dbReference type="EMBL" id="KAJ5248600.1"/>
    </source>
</evidence>
<dbReference type="Proteomes" id="UP001150941">
    <property type="component" value="Unassembled WGS sequence"/>
</dbReference>
<evidence type="ECO:0000256" key="4">
    <source>
        <dbReference type="ARBA" id="ARBA00023136"/>
    </source>
</evidence>
<feature type="transmembrane region" description="Helical" evidence="6">
    <location>
        <begin position="455"/>
        <end position="476"/>
    </location>
</feature>
<dbReference type="Gene3D" id="1.20.1250.20">
    <property type="entry name" value="MFS general substrate transporter like domains"/>
    <property type="match status" value="1"/>
</dbReference>
<dbReference type="PANTHER" id="PTHR23501:SF33">
    <property type="entry name" value="MAJOR FACILITATOR SUPERFAMILY (MFS) PROFILE DOMAIN-CONTAINING PROTEIN"/>
    <property type="match status" value="1"/>
</dbReference>
<dbReference type="EMBL" id="JAPQKS010000001">
    <property type="protein sequence ID" value="KAJ5248600.1"/>
    <property type="molecule type" value="Genomic_DNA"/>
</dbReference>
<feature type="transmembrane region" description="Helical" evidence="6">
    <location>
        <begin position="284"/>
        <end position="303"/>
    </location>
</feature>
<evidence type="ECO:0000259" key="7">
    <source>
        <dbReference type="PROSITE" id="PS50850"/>
    </source>
</evidence>
<dbReference type="OrthoDB" id="6770063at2759"/>
<dbReference type="PANTHER" id="PTHR23501">
    <property type="entry name" value="MAJOR FACILITATOR SUPERFAMILY"/>
    <property type="match status" value="1"/>
</dbReference>